<gene>
    <name evidence="2" type="ORF">FJU30_25495</name>
</gene>
<dbReference type="OrthoDB" id="9811471at2"/>
<evidence type="ECO:0000259" key="1">
    <source>
        <dbReference type="Pfam" id="PF01425"/>
    </source>
</evidence>
<dbReference type="InterPro" id="IPR020556">
    <property type="entry name" value="Amidase_CS"/>
</dbReference>
<organism evidence="2 3">
    <name type="scientific">Affinibrenneria salicis</name>
    <dbReference type="NCBI Taxonomy" id="2590031"/>
    <lineage>
        <taxon>Bacteria</taxon>
        <taxon>Pseudomonadati</taxon>
        <taxon>Pseudomonadota</taxon>
        <taxon>Gammaproteobacteria</taxon>
        <taxon>Enterobacterales</taxon>
        <taxon>Pectobacteriaceae</taxon>
        <taxon>Affinibrenneria</taxon>
    </lineage>
</organism>
<comment type="caution">
    <text evidence="2">The sequence shown here is derived from an EMBL/GenBank/DDBJ whole genome shotgun (WGS) entry which is preliminary data.</text>
</comment>
<dbReference type="AlphaFoldDB" id="A0A5J5FQM0"/>
<dbReference type="SUPFAM" id="SSF75304">
    <property type="entry name" value="Amidase signature (AS) enzymes"/>
    <property type="match status" value="1"/>
</dbReference>
<dbReference type="RefSeq" id="WP_150437765.1">
    <property type="nucleotide sequence ID" value="NZ_VYKJ01000024.1"/>
</dbReference>
<accession>A0A5J5FQM0</accession>
<protein>
    <submittedName>
        <fullName evidence="2">Amidase</fullName>
    </submittedName>
</protein>
<dbReference type="Pfam" id="PF01425">
    <property type="entry name" value="Amidase"/>
    <property type="match status" value="1"/>
</dbReference>
<feature type="domain" description="Amidase" evidence="1">
    <location>
        <begin position="26"/>
        <end position="448"/>
    </location>
</feature>
<reference evidence="2 3" key="1">
    <citation type="submission" date="2019-09" db="EMBL/GenBank/DDBJ databases">
        <authorList>
            <person name="Li Y."/>
        </authorList>
    </citation>
    <scope>NUCLEOTIDE SEQUENCE [LARGE SCALE GENOMIC DNA]</scope>
    <source>
        <strain evidence="2 3">L3-3HA</strain>
    </source>
</reference>
<evidence type="ECO:0000313" key="3">
    <source>
        <dbReference type="Proteomes" id="UP000335415"/>
    </source>
</evidence>
<dbReference type="GO" id="GO:0003824">
    <property type="term" value="F:catalytic activity"/>
    <property type="evidence" value="ECO:0007669"/>
    <property type="project" value="InterPro"/>
</dbReference>
<dbReference type="PROSITE" id="PS00571">
    <property type="entry name" value="AMIDASES"/>
    <property type="match status" value="1"/>
</dbReference>
<dbReference type="InterPro" id="IPR023631">
    <property type="entry name" value="Amidase_dom"/>
</dbReference>
<dbReference type="Proteomes" id="UP000335415">
    <property type="component" value="Unassembled WGS sequence"/>
</dbReference>
<sequence length="461" mass="48903">MNARRTAYQITRAIRQGQRRAGDEMRAALLRAQQQQAINSLTWLDETGALAQADALDARQDRGVLAGLPLVVKDNIDVAGLPTSLGTARLASEPVPQTAQVIQRLQAAGAIVMAKAGMHELASGTSGLNAARGDVLHPFLPEHVPGGSSSGSAAAVAAGIVPLAIGTDTGASVRLPASFCGLVGFRPSLFNNRSERRYPTAGIAPISISRDTAGLLAHSVRDICLVDSVISGEAEAPPRPSLAGMRLGVPRQHFWQHLDPAVETAAKQVLQQLAAAGVILVEADIEQAGKLAVNAGYPLASYEMLRDLPEYLRRRGSQIDFSALRASIRSPDVIALLDDAATVDKQAYDQACRHWKPLLAARYQDYFHRHCLEGIIFPSVPLPPPKTPAFQPPGAPHANDLFRRLIANCEPATIVGLPCISLPLARTAAGIPVGIELQFNVGQDLALLSAALTMHALFGRA</sequence>
<dbReference type="InterPro" id="IPR000120">
    <property type="entry name" value="Amidase"/>
</dbReference>
<keyword evidence="3" id="KW-1185">Reference proteome</keyword>
<evidence type="ECO:0000313" key="2">
    <source>
        <dbReference type="EMBL" id="KAA8994989.1"/>
    </source>
</evidence>
<dbReference type="EMBL" id="VYKJ01000024">
    <property type="protein sequence ID" value="KAA8994989.1"/>
    <property type="molecule type" value="Genomic_DNA"/>
</dbReference>
<dbReference type="Gene3D" id="3.90.1300.10">
    <property type="entry name" value="Amidase signature (AS) domain"/>
    <property type="match status" value="1"/>
</dbReference>
<dbReference type="PANTHER" id="PTHR11895:SF151">
    <property type="entry name" value="GLUTAMYL-TRNA(GLN) AMIDOTRANSFERASE SUBUNIT A"/>
    <property type="match status" value="1"/>
</dbReference>
<name>A0A5J5FQM0_9GAMM</name>
<proteinExistence type="predicted"/>
<dbReference type="InterPro" id="IPR036928">
    <property type="entry name" value="AS_sf"/>
</dbReference>
<dbReference type="PANTHER" id="PTHR11895">
    <property type="entry name" value="TRANSAMIDASE"/>
    <property type="match status" value="1"/>
</dbReference>